<reference evidence="2" key="1">
    <citation type="submission" date="2021-01" db="UniProtKB">
        <authorList>
            <consortium name="EnsemblPlants"/>
        </authorList>
    </citation>
    <scope>IDENTIFICATION</scope>
</reference>
<feature type="compositionally biased region" description="Polar residues" evidence="1">
    <location>
        <begin position="58"/>
        <end position="81"/>
    </location>
</feature>
<accession>A0A7N1A748</accession>
<organism evidence="2 3">
    <name type="scientific">Kalanchoe fedtschenkoi</name>
    <name type="common">Lavender scallops</name>
    <name type="synonym">South American air plant</name>
    <dbReference type="NCBI Taxonomy" id="63787"/>
    <lineage>
        <taxon>Eukaryota</taxon>
        <taxon>Viridiplantae</taxon>
        <taxon>Streptophyta</taxon>
        <taxon>Embryophyta</taxon>
        <taxon>Tracheophyta</taxon>
        <taxon>Spermatophyta</taxon>
        <taxon>Magnoliopsida</taxon>
        <taxon>eudicotyledons</taxon>
        <taxon>Gunneridae</taxon>
        <taxon>Pentapetalae</taxon>
        <taxon>Saxifragales</taxon>
        <taxon>Crassulaceae</taxon>
        <taxon>Kalanchoe</taxon>
    </lineage>
</organism>
<dbReference type="PANTHER" id="PTHR36619:SF3">
    <property type="entry name" value="TRANSMEMBRANE PROTEIN"/>
    <property type="match status" value="1"/>
</dbReference>
<proteinExistence type="predicted"/>
<evidence type="ECO:0000313" key="3">
    <source>
        <dbReference type="Proteomes" id="UP000594263"/>
    </source>
</evidence>
<evidence type="ECO:0000256" key="1">
    <source>
        <dbReference type="SAM" id="MobiDB-lite"/>
    </source>
</evidence>
<sequence length="81" mass="8234">MGGRPSPPALATNGLAVVATTEAPFERGGGVEYETLKPRHAVVPGVESCLPKGMRHSSAPSRYGNAQTLGSTLCSPTTASP</sequence>
<feature type="region of interest" description="Disordered" evidence="1">
    <location>
        <begin position="52"/>
        <end position="81"/>
    </location>
</feature>
<name>A0A7N1A748_KALFE</name>
<dbReference type="PANTHER" id="PTHR36619">
    <property type="entry name" value="OS04G0208900 PROTEIN"/>
    <property type="match status" value="1"/>
</dbReference>
<dbReference type="EnsemblPlants" id="Kaladp0099s0095.1.v1.1">
    <property type="protein sequence ID" value="Kaladp0099s0095.1.v1.1.CDS.1"/>
    <property type="gene ID" value="Kaladp0099s0095.v1.1"/>
</dbReference>
<dbReference type="Proteomes" id="UP000594263">
    <property type="component" value="Unplaced"/>
</dbReference>
<protein>
    <submittedName>
        <fullName evidence="2">Uncharacterized protein</fullName>
    </submittedName>
</protein>
<dbReference type="Gramene" id="Kaladp0099s0095.1.v1.1">
    <property type="protein sequence ID" value="Kaladp0099s0095.1.v1.1.CDS.1"/>
    <property type="gene ID" value="Kaladp0099s0095.v1.1"/>
</dbReference>
<evidence type="ECO:0000313" key="2">
    <source>
        <dbReference type="EnsemblPlants" id="Kaladp0099s0095.1.v1.1.CDS.1"/>
    </source>
</evidence>
<dbReference type="AlphaFoldDB" id="A0A7N1A748"/>
<keyword evidence="3" id="KW-1185">Reference proteome</keyword>